<dbReference type="RefSeq" id="WP_043873595.1">
    <property type="nucleotide sequence ID" value="NZ_CCVW01000001.1"/>
</dbReference>
<evidence type="ECO:0000313" key="4">
    <source>
        <dbReference type="EMBL" id="CDZ77217.1"/>
    </source>
</evidence>
<dbReference type="InterPro" id="IPR016181">
    <property type="entry name" value="Acyl_CoA_acyltransferase"/>
</dbReference>
<dbReference type="eggNOG" id="COG0456">
    <property type="taxonomic scope" value="Bacteria"/>
</dbReference>
<dbReference type="InterPro" id="IPR000182">
    <property type="entry name" value="GNAT_dom"/>
</dbReference>
<proteinExistence type="predicted"/>
<evidence type="ECO:0000313" key="5">
    <source>
        <dbReference type="Proteomes" id="UP000044071"/>
    </source>
</evidence>
<protein>
    <submittedName>
        <fullName evidence="4">Ribosomal-protein-alanine acetyltransferase</fullName>
    </submittedName>
</protein>
<dbReference type="Proteomes" id="UP000044071">
    <property type="component" value="Unassembled WGS sequence"/>
</dbReference>
<dbReference type="GO" id="GO:0008080">
    <property type="term" value="F:N-acetyltransferase activity"/>
    <property type="evidence" value="ECO:0007669"/>
    <property type="project" value="TreeGrafter"/>
</dbReference>
<dbReference type="Gene3D" id="3.40.630.30">
    <property type="match status" value="1"/>
</dbReference>
<keyword evidence="2" id="KW-0012">Acyltransferase</keyword>
<feature type="domain" description="N-acetyltransferase" evidence="3">
    <location>
        <begin position="3"/>
        <end position="155"/>
    </location>
</feature>
<reference evidence="4 5" key="1">
    <citation type="submission" date="2014-06" db="EMBL/GenBank/DDBJ databases">
        <authorList>
            <person name="Urmite Genomes Urmite Genomes"/>
        </authorList>
    </citation>
    <scope>NUCLEOTIDE SEQUENCE [LARGE SCALE GENOMIC DNA]</scope>
</reference>
<keyword evidence="1 4" id="KW-0808">Transferase</keyword>
<dbReference type="STRING" id="1034943.BN59_01499"/>
<dbReference type="EMBL" id="CCSB01000001">
    <property type="protein sequence ID" value="CDZ77217.1"/>
    <property type="molecule type" value="Genomic_DNA"/>
</dbReference>
<dbReference type="PROSITE" id="PS51186">
    <property type="entry name" value="GNAT"/>
    <property type="match status" value="1"/>
</dbReference>
<name>A0A078KW36_9GAMM</name>
<dbReference type="PANTHER" id="PTHR10545">
    <property type="entry name" value="DIAMINE N-ACETYLTRANSFERASE"/>
    <property type="match status" value="1"/>
</dbReference>
<dbReference type="CDD" id="cd04301">
    <property type="entry name" value="NAT_SF"/>
    <property type="match status" value="1"/>
</dbReference>
<gene>
    <name evidence="4" type="ORF">BN59_01499</name>
</gene>
<organism evidence="4 5">
    <name type="scientific">Legionella massiliensis</name>
    <dbReference type="NCBI Taxonomy" id="1034943"/>
    <lineage>
        <taxon>Bacteria</taxon>
        <taxon>Pseudomonadati</taxon>
        <taxon>Pseudomonadota</taxon>
        <taxon>Gammaproteobacteria</taxon>
        <taxon>Legionellales</taxon>
        <taxon>Legionellaceae</taxon>
        <taxon>Legionella</taxon>
    </lineage>
</organism>
<evidence type="ECO:0000256" key="1">
    <source>
        <dbReference type="ARBA" id="ARBA00022679"/>
    </source>
</evidence>
<sequence>MKKEVRVATVEYFDFIYDALRDDLNEQGVLHRFKYSKEDFKNAIFGEKPLAHFLILLMDGQPAGFANYSIDYRNFTVNSLANLYLNDLFVKKPYRRMKGGSLLIDKLKEIAKEENCGRIEFFLLADNIDALAFYNKSLGCEIISDKLHYMRLELG</sequence>
<accession>A0A078KW36</accession>
<evidence type="ECO:0000259" key="3">
    <source>
        <dbReference type="PROSITE" id="PS51186"/>
    </source>
</evidence>
<dbReference type="SUPFAM" id="SSF55729">
    <property type="entry name" value="Acyl-CoA N-acyltransferases (Nat)"/>
    <property type="match status" value="1"/>
</dbReference>
<dbReference type="AlphaFoldDB" id="A0A078KW36"/>
<dbReference type="InterPro" id="IPR051016">
    <property type="entry name" value="Diverse_Substrate_AcTransf"/>
</dbReference>
<keyword evidence="5" id="KW-1185">Reference proteome</keyword>
<dbReference type="Pfam" id="PF00583">
    <property type="entry name" value="Acetyltransf_1"/>
    <property type="match status" value="1"/>
</dbReference>
<dbReference type="PANTHER" id="PTHR10545:SF29">
    <property type="entry name" value="GH14572P-RELATED"/>
    <property type="match status" value="1"/>
</dbReference>
<evidence type="ECO:0000256" key="2">
    <source>
        <dbReference type="ARBA" id="ARBA00023315"/>
    </source>
</evidence>